<keyword evidence="4 6" id="KW-1133">Transmembrane helix</keyword>
<name>A0A239STS8_9STRE</name>
<dbReference type="Pfam" id="PF07690">
    <property type="entry name" value="MFS_1"/>
    <property type="match status" value="1"/>
</dbReference>
<dbReference type="RefSeq" id="WP_018373211.1">
    <property type="nucleotide sequence ID" value="NZ_LT906439.1"/>
</dbReference>
<organism evidence="7 8">
    <name type="scientific">Streptococcus merionis</name>
    <dbReference type="NCBI Taxonomy" id="400065"/>
    <lineage>
        <taxon>Bacteria</taxon>
        <taxon>Bacillati</taxon>
        <taxon>Bacillota</taxon>
        <taxon>Bacilli</taxon>
        <taxon>Lactobacillales</taxon>
        <taxon>Streptococcaceae</taxon>
        <taxon>Streptococcus</taxon>
    </lineage>
</organism>
<protein>
    <submittedName>
        <fullName evidence="7">MFS general substrate transporter</fullName>
    </submittedName>
</protein>
<comment type="subcellular location">
    <subcellularLocation>
        <location evidence="1">Cell membrane</location>
        <topology evidence="1">Multi-pass membrane protein</topology>
    </subcellularLocation>
</comment>
<dbReference type="GO" id="GO:0005886">
    <property type="term" value="C:plasma membrane"/>
    <property type="evidence" value="ECO:0007669"/>
    <property type="project" value="UniProtKB-SubCell"/>
</dbReference>
<feature type="transmembrane region" description="Helical" evidence="6">
    <location>
        <begin position="95"/>
        <end position="114"/>
    </location>
</feature>
<dbReference type="InterPro" id="IPR011701">
    <property type="entry name" value="MFS"/>
</dbReference>
<feature type="transmembrane region" description="Helical" evidence="6">
    <location>
        <begin position="308"/>
        <end position="325"/>
    </location>
</feature>
<dbReference type="PANTHER" id="PTHR23513">
    <property type="entry name" value="INTEGRAL MEMBRANE EFFLUX PROTEIN-RELATED"/>
    <property type="match status" value="1"/>
</dbReference>
<sequence length="390" mass="42449">MNANAIKLISSRVVNKIGNVLYDYGNNAWMASLGTLGQQFLGFYQLTDLLIAIMLNPFGGAIADRFKRRKILLWTDALCAMLCFGVAFISQERLMLYALIGVNAVLAISSAFSSPANKSFTTAVVTKEELVTFNANLEVALKIISVSAPILSYAVLKLASLQATLVLDGISFVLSFLLVFAMKVEEEQPNQGKAGLTFQTILGDIVDGARFIFREKEVFFLLMVASLVNTFMAALNYLLPFTDKLYAQAGSYATLLSLGAGGAIAGALIARKVPNTMNALLVSLCLCGVSLILLALPIPVFLAQSGHFFFELFLTIFNIHFFSQVQTRVPNDYLGRVFSTIFTLAILFMPFGTLFMTLMPNTIQLISFAMIGLGIAIFSLGSMIYLSKNG</sequence>
<feature type="transmembrane region" description="Helical" evidence="6">
    <location>
        <begin position="40"/>
        <end position="59"/>
    </location>
</feature>
<dbReference type="PANTHER" id="PTHR23513:SF11">
    <property type="entry name" value="STAPHYLOFERRIN A TRANSPORTER"/>
    <property type="match status" value="1"/>
</dbReference>
<feature type="transmembrane region" description="Helical" evidence="6">
    <location>
        <begin position="280"/>
        <end position="302"/>
    </location>
</feature>
<evidence type="ECO:0000313" key="7">
    <source>
        <dbReference type="EMBL" id="SNU88915.1"/>
    </source>
</evidence>
<evidence type="ECO:0000256" key="3">
    <source>
        <dbReference type="ARBA" id="ARBA00022692"/>
    </source>
</evidence>
<feature type="transmembrane region" description="Helical" evidence="6">
    <location>
        <begin position="365"/>
        <end position="386"/>
    </location>
</feature>
<reference evidence="7 8" key="1">
    <citation type="submission" date="2017-06" db="EMBL/GenBank/DDBJ databases">
        <authorList>
            <consortium name="Pathogen Informatics"/>
        </authorList>
    </citation>
    <scope>NUCLEOTIDE SEQUENCE [LARGE SCALE GENOMIC DNA]</scope>
    <source>
        <strain evidence="7 8">NCTC13788</strain>
    </source>
</reference>
<dbReference type="CDD" id="cd06173">
    <property type="entry name" value="MFS_MefA_like"/>
    <property type="match status" value="1"/>
</dbReference>
<feature type="transmembrane region" description="Helical" evidence="6">
    <location>
        <begin position="71"/>
        <end position="89"/>
    </location>
</feature>
<gene>
    <name evidence="7" type="ORF">SAMEA4412692_01276</name>
</gene>
<evidence type="ECO:0000256" key="6">
    <source>
        <dbReference type="SAM" id="Phobius"/>
    </source>
</evidence>
<evidence type="ECO:0000256" key="5">
    <source>
        <dbReference type="ARBA" id="ARBA00023136"/>
    </source>
</evidence>
<feature type="transmembrane region" description="Helical" evidence="6">
    <location>
        <begin position="218"/>
        <end position="239"/>
    </location>
</feature>
<dbReference type="KEGG" id="smen:SAMEA4412692_1276"/>
<dbReference type="eggNOG" id="COG2814">
    <property type="taxonomic scope" value="Bacteria"/>
</dbReference>
<evidence type="ECO:0000313" key="8">
    <source>
        <dbReference type="Proteomes" id="UP000215185"/>
    </source>
</evidence>
<dbReference type="EMBL" id="LT906439">
    <property type="protein sequence ID" value="SNU88915.1"/>
    <property type="molecule type" value="Genomic_DNA"/>
</dbReference>
<feature type="transmembrane region" description="Helical" evidence="6">
    <location>
        <begin position="337"/>
        <end position="359"/>
    </location>
</feature>
<feature type="transmembrane region" description="Helical" evidence="6">
    <location>
        <begin position="245"/>
        <end position="268"/>
    </location>
</feature>
<evidence type="ECO:0000256" key="2">
    <source>
        <dbReference type="ARBA" id="ARBA00022475"/>
    </source>
</evidence>
<dbReference type="Gene3D" id="1.20.1250.20">
    <property type="entry name" value="MFS general substrate transporter like domains"/>
    <property type="match status" value="1"/>
</dbReference>
<keyword evidence="2" id="KW-1003">Cell membrane</keyword>
<dbReference type="STRING" id="1123308.GCA_000380085_00641"/>
<proteinExistence type="predicted"/>
<feature type="transmembrane region" description="Helical" evidence="6">
    <location>
        <begin position="161"/>
        <end position="181"/>
    </location>
</feature>
<dbReference type="OrthoDB" id="9775268at2"/>
<evidence type="ECO:0000256" key="1">
    <source>
        <dbReference type="ARBA" id="ARBA00004651"/>
    </source>
</evidence>
<dbReference type="Proteomes" id="UP000215185">
    <property type="component" value="Chromosome 1"/>
</dbReference>
<dbReference type="AlphaFoldDB" id="A0A239STS8"/>
<dbReference type="GO" id="GO:0022857">
    <property type="term" value="F:transmembrane transporter activity"/>
    <property type="evidence" value="ECO:0007669"/>
    <property type="project" value="InterPro"/>
</dbReference>
<keyword evidence="5 6" id="KW-0472">Membrane</keyword>
<evidence type="ECO:0000256" key="4">
    <source>
        <dbReference type="ARBA" id="ARBA00022989"/>
    </source>
</evidence>
<dbReference type="InterPro" id="IPR036259">
    <property type="entry name" value="MFS_trans_sf"/>
</dbReference>
<accession>A0A239STS8</accession>
<keyword evidence="3 6" id="KW-0812">Transmembrane</keyword>
<keyword evidence="8" id="KW-1185">Reference proteome</keyword>
<dbReference type="SUPFAM" id="SSF103473">
    <property type="entry name" value="MFS general substrate transporter"/>
    <property type="match status" value="1"/>
</dbReference>